<organism evidence="1 2">
    <name type="scientific">Ramazzottius varieornatus</name>
    <name type="common">Water bear</name>
    <name type="synonym">Tardigrade</name>
    <dbReference type="NCBI Taxonomy" id="947166"/>
    <lineage>
        <taxon>Eukaryota</taxon>
        <taxon>Metazoa</taxon>
        <taxon>Ecdysozoa</taxon>
        <taxon>Tardigrada</taxon>
        <taxon>Eutardigrada</taxon>
        <taxon>Parachela</taxon>
        <taxon>Hypsibioidea</taxon>
        <taxon>Ramazzottiidae</taxon>
        <taxon>Ramazzottius</taxon>
    </lineage>
</organism>
<reference evidence="1 2" key="1">
    <citation type="journal article" date="2016" name="Nat. Commun.">
        <title>Extremotolerant tardigrade genome and improved radiotolerance of human cultured cells by tardigrade-unique protein.</title>
        <authorList>
            <person name="Hashimoto T."/>
            <person name="Horikawa D.D."/>
            <person name="Saito Y."/>
            <person name="Kuwahara H."/>
            <person name="Kozuka-Hata H."/>
            <person name="Shin-I T."/>
            <person name="Minakuchi Y."/>
            <person name="Ohishi K."/>
            <person name="Motoyama A."/>
            <person name="Aizu T."/>
            <person name="Enomoto A."/>
            <person name="Kondo K."/>
            <person name="Tanaka S."/>
            <person name="Hara Y."/>
            <person name="Koshikawa S."/>
            <person name="Sagara H."/>
            <person name="Miura T."/>
            <person name="Yokobori S."/>
            <person name="Miyagawa K."/>
            <person name="Suzuki Y."/>
            <person name="Kubo T."/>
            <person name="Oyama M."/>
            <person name="Kohara Y."/>
            <person name="Fujiyama A."/>
            <person name="Arakawa K."/>
            <person name="Katayama T."/>
            <person name="Toyoda A."/>
            <person name="Kunieda T."/>
        </authorList>
    </citation>
    <scope>NUCLEOTIDE SEQUENCE [LARGE SCALE GENOMIC DNA]</scope>
    <source>
        <strain evidence="1 2">YOKOZUNA-1</strain>
    </source>
</reference>
<protein>
    <submittedName>
        <fullName evidence="1">Uncharacterized protein</fullName>
    </submittedName>
</protein>
<evidence type="ECO:0000313" key="2">
    <source>
        <dbReference type="Proteomes" id="UP000186922"/>
    </source>
</evidence>
<dbReference type="AlphaFoldDB" id="A0A1D1W931"/>
<dbReference type="Proteomes" id="UP000186922">
    <property type="component" value="Unassembled WGS sequence"/>
</dbReference>
<gene>
    <name evidence="1" type="primary">RvY_19342-1</name>
    <name evidence="1" type="synonym">RvY_19342.1</name>
    <name evidence="1" type="ORF">RvY_19342</name>
</gene>
<evidence type="ECO:0000313" key="1">
    <source>
        <dbReference type="EMBL" id="GAV09871.1"/>
    </source>
</evidence>
<sequence>MFDCLLLYSDENFFFSSHCAHSLVHIRYFHALDSIFQLTVLSVSRKPVYSSIFDLCAPSRITWKLSISEHEYPKVSPTKLDTLLVFRCDKIVEKIFTTVRYCRLR</sequence>
<accession>A0A1D1W931</accession>
<name>A0A1D1W931_RAMVA</name>
<proteinExistence type="predicted"/>
<keyword evidence="2" id="KW-1185">Reference proteome</keyword>
<dbReference type="EMBL" id="BDGG01000037">
    <property type="protein sequence ID" value="GAV09871.1"/>
    <property type="molecule type" value="Genomic_DNA"/>
</dbReference>
<comment type="caution">
    <text evidence="1">The sequence shown here is derived from an EMBL/GenBank/DDBJ whole genome shotgun (WGS) entry which is preliminary data.</text>
</comment>